<dbReference type="GO" id="GO:0016757">
    <property type="term" value="F:glycosyltransferase activity"/>
    <property type="evidence" value="ECO:0007669"/>
    <property type="project" value="UniProtKB-KW"/>
</dbReference>
<dbReference type="Gene3D" id="1.10.4200.10">
    <property type="entry name" value="Triphosphoribosyl-dephospho-CoA protein"/>
    <property type="match status" value="1"/>
</dbReference>
<keyword evidence="3" id="KW-1185">Reference proteome</keyword>
<dbReference type="EC" id="2.4.2.52" evidence="2"/>
<sequence>MKTAENAQLALLLEVAGTPKPGNVDRERDFPDLRFEHFLAGTVGAGPGLRAAEEGAPVGESFERAIAGMSQQEGGNTQFGALLLLVPLVKAASANENGDNGDAGGDAEDAPGRLSPEDVTRVVEATTTEDAADFFRAFDHADVYVDDPPEDAAELDVRRGSDAIPAVEERGVTLYDVLALGDDADDVAAEWTGGFERTFWAADRLAELAGSAPASATAAQVYLELLAREPDTLVAKQHGEKTAESVRVRAQEALEGGPEVVEAFAESLVADGVNPGTTADLTAAGLFVALTRGEVSV</sequence>
<dbReference type="GeneID" id="73043975"/>
<dbReference type="InterPro" id="IPR002736">
    <property type="entry name" value="CitG"/>
</dbReference>
<dbReference type="Pfam" id="PF01874">
    <property type="entry name" value="CitG"/>
    <property type="match status" value="1"/>
</dbReference>
<proteinExistence type="predicted"/>
<dbReference type="AlphaFoldDB" id="A0ABD5Q3U7"/>
<protein>
    <submittedName>
        <fullName evidence="2">Triphosphoribosyl-dephospho-CoA synthase</fullName>
        <ecNumber evidence="2">2.4.2.52</ecNumber>
    </submittedName>
</protein>
<dbReference type="PANTHER" id="PTHR42280:SF1">
    <property type="entry name" value="CITG FAMILY PROTEIN"/>
    <property type="match status" value="1"/>
</dbReference>
<evidence type="ECO:0000313" key="3">
    <source>
        <dbReference type="Proteomes" id="UP001595945"/>
    </source>
</evidence>
<accession>A0ABD5Q3U7</accession>
<dbReference type="EMBL" id="JBHSHT010000002">
    <property type="protein sequence ID" value="MFC4825313.1"/>
    <property type="molecule type" value="Genomic_DNA"/>
</dbReference>
<name>A0ABD5Q3U7_9EURY</name>
<dbReference type="PANTHER" id="PTHR42280">
    <property type="entry name" value="CITG FAMILY PROTEIN"/>
    <property type="match status" value="1"/>
</dbReference>
<dbReference type="Proteomes" id="UP001595945">
    <property type="component" value="Unassembled WGS sequence"/>
</dbReference>
<dbReference type="RefSeq" id="WP_254268998.1">
    <property type="nucleotide sequence ID" value="NZ_CP100400.1"/>
</dbReference>
<reference evidence="2 3" key="1">
    <citation type="journal article" date="2019" name="Int. J. Syst. Evol. Microbiol.">
        <title>The Global Catalogue of Microorganisms (GCM) 10K type strain sequencing project: providing services to taxonomists for standard genome sequencing and annotation.</title>
        <authorList>
            <consortium name="The Broad Institute Genomics Platform"/>
            <consortium name="The Broad Institute Genome Sequencing Center for Infectious Disease"/>
            <person name="Wu L."/>
            <person name="Ma J."/>
        </authorList>
    </citation>
    <scope>NUCLEOTIDE SEQUENCE [LARGE SCALE GENOMIC DNA]</scope>
    <source>
        <strain evidence="2 3">XZYJ18</strain>
    </source>
</reference>
<keyword evidence="2" id="KW-0808">Transferase</keyword>
<organism evidence="2 3">
    <name type="scientific">Halorussus aquaticus</name>
    <dbReference type="NCBI Taxonomy" id="2953748"/>
    <lineage>
        <taxon>Archaea</taxon>
        <taxon>Methanobacteriati</taxon>
        <taxon>Methanobacteriota</taxon>
        <taxon>Stenosarchaea group</taxon>
        <taxon>Halobacteria</taxon>
        <taxon>Halobacteriales</taxon>
        <taxon>Haladaptataceae</taxon>
        <taxon>Halorussus</taxon>
    </lineage>
</organism>
<comment type="caution">
    <text evidence="2">The sequence shown here is derived from an EMBL/GenBank/DDBJ whole genome shotgun (WGS) entry which is preliminary data.</text>
</comment>
<dbReference type="GO" id="GO:0046917">
    <property type="term" value="F:triphosphoribosyl-dephospho-CoA synthase activity"/>
    <property type="evidence" value="ECO:0007669"/>
    <property type="project" value="UniProtKB-EC"/>
</dbReference>
<gene>
    <name evidence="2" type="ORF">ACFO9K_13700</name>
</gene>
<evidence type="ECO:0000313" key="2">
    <source>
        <dbReference type="EMBL" id="MFC4825313.1"/>
    </source>
</evidence>
<keyword evidence="2" id="KW-0328">Glycosyltransferase</keyword>
<evidence type="ECO:0000256" key="1">
    <source>
        <dbReference type="SAM" id="MobiDB-lite"/>
    </source>
</evidence>
<feature type="region of interest" description="Disordered" evidence="1">
    <location>
        <begin position="95"/>
        <end position="115"/>
    </location>
</feature>